<dbReference type="RefSeq" id="WP_178347406.1">
    <property type="nucleotide sequence ID" value="NZ_JACRTE010000004.1"/>
</dbReference>
<name>A0A926ISA2_9FIRM</name>
<keyword evidence="2" id="KW-1185">Reference proteome</keyword>
<evidence type="ECO:0000313" key="1">
    <source>
        <dbReference type="EMBL" id="MBC8596189.1"/>
    </source>
</evidence>
<dbReference type="EMBL" id="JACRTE010000004">
    <property type="protein sequence ID" value="MBC8596189.1"/>
    <property type="molecule type" value="Genomic_DNA"/>
</dbReference>
<gene>
    <name evidence="1" type="ORF">H8706_04805</name>
</gene>
<protein>
    <submittedName>
        <fullName evidence="1">DUF1292 domain-containing protein</fullName>
    </submittedName>
</protein>
<evidence type="ECO:0000313" key="2">
    <source>
        <dbReference type="Proteomes" id="UP000647416"/>
    </source>
</evidence>
<dbReference type="Pfam" id="PF06949">
    <property type="entry name" value="DUF1292"/>
    <property type="match status" value="1"/>
</dbReference>
<sequence length="89" mass="10102">MNGENNVVTLSGDNGEKIDCEILGTFEANSKEYIAVTPVEGEKREGEIFVYGYREHKNGEFDLLDITDDEEFENASAELDRIFDEMSEE</sequence>
<proteinExistence type="predicted"/>
<dbReference type="Proteomes" id="UP000647416">
    <property type="component" value="Unassembled WGS sequence"/>
</dbReference>
<comment type="caution">
    <text evidence="1">The sequence shown here is derived from an EMBL/GenBank/DDBJ whole genome shotgun (WGS) entry which is preliminary data.</text>
</comment>
<dbReference type="AlphaFoldDB" id="A0A926ISA2"/>
<reference evidence="1" key="1">
    <citation type="submission" date="2020-08" db="EMBL/GenBank/DDBJ databases">
        <title>Genome public.</title>
        <authorList>
            <person name="Liu C."/>
            <person name="Sun Q."/>
        </authorList>
    </citation>
    <scope>NUCLEOTIDE SEQUENCE</scope>
    <source>
        <strain evidence="1">NSJ-50</strain>
    </source>
</reference>
<dbReference type="InterPro" id="IPR009711">
    <property type="entry name" value="UPF0473"/>
</dbReference>
<accession>A0A926ISA2</accession>
<organism evidence="1 2">
    <name type="scientific">Qingrenia yutianensis</name>
    <dbReference type="NCBI Taxonomy" id="2763676"/>
    <lineage>
        <taxon>Bacteria</taxon>
        <taxon>Bacillati</taxon>
        <taxon>Bacillota</taxon>
        <taxon>Clostridia</taxon>
        <taxon>Eubacteriales</taxon>
        <taxon>Oscillospiraceae</taxon>
        <taxon>Qingrenia</taxon>
    </lineage>
</organism>